<dbReference type="SUPFAM" id="SSF103473">
    <property type="entry name" value="MFS general substrate transporter"/>
    <property type="match status" value="2"/>
</dbReference>
<name>A0A1M5TX40_9CLOT</name>
<evidence type="ECO:0000256" key="2">
    <source>
        <dbReference type="ARBA" id="ARBA00022448"/>
    </source>
</evidence>
<sequence>MNFIKSYKKVINYKYLNVYLIYFAFFIVNGPFEKIIPLLLEYKGFNESSYGIFLSIINVIHIFLPAFVAYLTRKINPYKIAVFAMVLSLLGGFLTGATSKNSVIIFMFLIIIVLGRTIFNFSFGNSINYSLPEENRGKFFALRDLFLFGAISIGLFLGSVYISKFNIGSFYTIFSFMFIIPCILIFRSYKKTSFMKEENEEEHCKDKLNRNSINTILKDRRFWIFLIVEIATTTYATTLNFVPLLGTSLGISTSNIMTMFGAITIINSICALIIGSLSDEFGRKWVYVFDLAFDILPAAIFMVTNSVTLFIIGIVLTMIKDIFAPISFAYFFDCFEDSNGVLILGLLSSVANALSFIIPLAIGVLWSASYKYVFFIAIVGNLTASVIAALGLPNKKSSCEG</sequence>
<feature type="transmembrane region" description="Helical" evidence="6">
    <location>
        <begin position="256"/>
        <end position="278"/>
    </location>
</feature>
<evidence type="ECO:0000256" key="4">
    <source>
        <dbReference type="ARBA" id="ARBA00022989"/>
    </source>
</evidence>
<feature type="transmembrane region" description="Helical" evidence="6">
    <location>
        <begin position="285"/>
        <end position="303"/>
    </location>
</feature>
<dbReference type="AlphaFoldDB" id="A0A1M5TX40"/>
<feature type="transmembrane region" description="Helical" evidence="6">
    <location>
        <begin position="341"/>
        <end position="366"/>
    </location>
</feature>
<dbReference type="InterPro" id="IPR052528">
    <property type="entry name" value="Sugar_transport-like"/>
</dbReference>
<dbReference type="PROSITE" id="PS50850">
    <property type="entry name" value="MFS"/>
    <property type="match status" value="1"/>
</dbReference>
<keyword evidence="9" id="KW-1185">Reference proteome</keyword>
<feature type="transmembrane region" description="Helical" evidence="6">
    <location>
        <begin position="168"/>
        <end position="186"/>
    </location>
</feature>
<dbReference type="PANTHER" id="PTHR23526">
    <property type="entry name" value="INTEGRAL MEMBRANE TRANSPORT PROTEIN-RELATED"/>
    <property type="match status" value="1"/>
</dbReference>
<feature type="transmembrane region" description="Helical" evidence="6">
    <location>
        <begin position="145"/>
        <end position="162"/>
    </location>
</feature>
<keyword evidence="5 6" id="KW-0472">Membrane</keyword>
<evidence type="ECO:0000313" key="8">
    <source>
        <dbReference type="EMBL" id="SHH55362.1"/>
    </source>
</evidence>
<dbReference type="STRING" id="1121306.SAMN02745196_00756"/>
<dbReference type="InterPro" id="IPR011701">
    <property type="entry name" value="MFS"/>
</dbReference>
<evidence type="ECO:0000256" key="1">
    <source>
        <dbReference type="ARBA" id="ARBA00004651"/>
    </source>
</evidence>
<dbReference type="PANTHER" id="PTHR23526:SF4">
    <property type="entry name" value="INTEGRAL MEMBRANE TRANSPORT PROTEIN"/>
    <property type="match status" value="1"/>
</dbReference>
<dbReference type="CDD" id="cd06174">
    <property type="entry name" value="MFS"/>
    <property type="match status" value="1"/>
</dbReference>
<feature type="transmembrane region" description="Helical" evidence="6">
    <location>
        <begin position="222"/>
        <end position="244"/>
    </location>
</feature>
<dbReference type="InterPro" id="IPR036259">
    <property type="entry name" value="MFS_trans_sf"/>
</dbReference>
<evidence type="ECO:0000256" key="3">
    <source>
        <dbReference type="ARBA" id="ARBA00022692"/>
    </source>
</evidence>
<dbReference type="RefSeq" id="WP_072830184.1">
    <property type="nucleotide sequence ID" value="NZ_FQXP01000003.1"/>
</dbReference>
<dbReference type="GO" id="GO:0022857">
    <property type="term" value="F:transmembrane transporter activity"/>
    <property type="evidence" value="ECO:0007669"/>
    <property type="project" value="InterPro"/>
</dbReference>
<comment type="subcellular location">
    <subcellularLocation>
        <location evidence="1">Cell membrane</location>
        <topology evidence="1">Multi-pass membrane protein</topology>
    </subcellularLocation>
</comment>
<dbReference type="GO" id="GO:0005886">
    <property type="term" value="C:plasma membrane"/>
    <property type="evidence" value="ECO:0007669"/>
    <property type="project" value="UniProtKB-SubCell"/>
</dbReference>
<feature type="transmembrane region" description="Helical" evidence="6">
    <location>
        <begin position="12"/>
        <end position="32"/>
    </location>
</feature>
<evidence type="ECO:0000259" key="7">
    <source>
        <dbReference type="PROSITE" id="PS50850"/>
    </source>
</evidence>
<reference evidence="8 9" key="1">
    <citation type="submission" date="2016-11" db="EMBL/GenBank/DDBJ databases">
        <authorList>
            <person name="Jaros S."/>
            <person name="Januszkiewicz K."/>
            <person name="Wedrychowicz H."/>
        </authorList>
    </citation>
    <scope>NUCLEOTIDE SEQUENCE [LARGE SCALE GENOMIC DNA]</scope>
    <source>
        <strain evidence="8 9">DSM 3089</strain>
    </source>
</reference>
<keyword evidence="4 6" id="KW-1133">Transmembrane helix</keyword>
<dbReference type="Gene3D" id="1.20.1250.20">
    <property type="entry name" value="MFS general substrate transporter like domains"/>
    <property type="match status" value="2"/>
</dbReference>
<keyword evidence="2" id="KW-0813">Transport</keyword>
<gene>
    <name evidence="8" type="ORF">SAMN02745196_00756</name>
</gene>
<dbReference type="Proteomes" id="UP000184526">
    <property type="component" value="Unassembled WGS sequence"/>
</dbReference>
<feature type="transmembrane region" description="Helical" evidence="6">
    <location>
        <begin position="103"/>
        <end position="124"/>
    </location>
</feature>
<feature type="transmembrane region" description="Helical" evidence="6">
    <location>
        <begin position="309"/>
        <end position="332"/>
    </location>
</feature>
<accession>A0A1M5TX40</accession>
<proteinExistence type="predicted"/>
<feature type="transmembrane region" description="Helical" evidence="6">
    <location>
        <begin position="372"/>
        <end position="392"/>
    </location>
</feature>
<evidence type="ECO:0000313" key="9">
    <source>
        <dbReference type="Proteomes" id="UP000184526"/>
    </source>
</evidence>
<dbReference type="EMBL" id="FQXP01000003">
    <property type="protein sequence ID" value="SHH55362.1"/>
    <property type="molecule type" value="Genomic_DNA"/>
</dbReference>
<protein>
    <submittedName>
        <fullName evidence="8">Major Facilitator Superfamily protein</fullName>
    </submittedName>
</protein>
<feature type="transmembrane region" description="Helical" evidence="6">
    <location>
        <begin position="78"/>
        <end position="97"/>
    </location>
</feature>
<feature type="transmembrane region" description="Helical" evidence="6">
    <location>
        <begin position="52"/>
        <end position="71"/>
    </location>
</feature>
<dbReference type="Pfam" id="PF07690">
    <property type="entry name" value="MFS_1"/>
    <property type="match status" value="1"/>
</dbReference>
<evidence type="ECO:0000256" key="6">
    <source>
        <dbReference type="SAM" id="Phobius"/>
    </source>
</evidence>
<feature type="domain" description="Major facilitator superfamily (MFS) profile" evidence="7">
    <location>
        <begin position="10"/>
        <end position="396"/>
    </location>
</feature>
<dbReference type="InterPro" id="IPR020846">
    <property type="entry name" value="MFS_dom"/>
</dbReference>
<evidence type="ECO:0000256" key="5">
    <source>
        <dbReference type="ARBA" id="ARBA00023136"/>
    </source>
</evidence>
<keyword evidence="3 6" id="KW-0812">Transmembrane</keyword>
<organism evidence="8 9">
    <name type="scientific">Clostridium collagenovorans DSM 3089</name>
    <dbReference type="NCBI Taxonomy" id="1121306"/>
    <lineage>
        <taxon>Bacteria</taxon>
        <taxon>Bacillati</taxon>
        <taxon>Bacillota</taxon>
        <taxon>Clostridia</taxon>
        <taxon>Eubacteriales</taxon>
        <taxon>Clostridiaceae</taxon>
        <taxon>Clostridium</taxon>
    </lineage>
</organism>